<dbReference type="HOGENOM" id="CLU_1047698_0_0_10"/>
<dbReference type="PROSITE" id="PS51257">
    <property type="entry name" value="PROKAR_LIPOPROTEIN"/>
    <property type="match status" value="1"/>
</dbReference>
<comment type="caution">
    <text evidence="3">The sequence shown here is derived from an EMBL/GenBank/DDBJ whole genome shotgun (WGS) entry which is preliminary data.</text>
</comment>
<dbReference type="AlphaFoldDB" id="I8W1M9"/>
<dbReference type="EMBL" id="AGXG01000056">
    <property type="protein sequence ID" value="EIY31647.1"/>
    <property type="molecule type" value="Genomic_DNA"/>
</dbReference>
<keyword evidence="1" id="KW-0732">Signal</keyword>
<dbReference type="InterPro" id="IPR014756">
    <property type="entry name" value="Ig_E-set"/>
</dbReference>
<feature type="chain" id="PRO_5003716381" description="IPT/TIG domain-containing protein" evidence="1">
    <location>
        <begin position="24"/>
        <end position="258"/>
    </location>
</feature>
<accession>I8W1M9</accession>
<feature type="domain" description="IPT/TIG" evidence="2">
    <location>
        <begin position="134"/>
        <end position="202"/>
    </location>
</feature>
<protein>
    <recommendedName>
        <fullName evidence="2">IPT/TIG domain-containing protein</fullName>
    </recommendedName>
</protein>
<gene>
    <name evidence="3" type="ORF">HMPREF1062_02538</name>
</gene>
<dbReference type="InterPro" id="IPR013783">
    <property type="entry name" value="Ig-like_fold"/>
</dbReference>
<proteinExistence type="predicted"/>
<feature type="signal peptide" evidence="1">
    <location>
        <begin position="1"/>
        <end position="23"/>
    </location>
</feature>
<dbReference type="Proteomes" id="UP000003741">
    <property type="component" value="Unassembled WGS sequence"/>
</dbReference>
<dbReference type="Pfam" id="PF01833">
    <property type="entry name" value="TIG"/>
    <property type="match status" value="1"/>
</dbReference>
<evidence type="ECO:0000256" key="1">
    <source>
        <dbReference type="SAM" id="SignalP"/>
    </source>
</evidence>
<dbReference type="SUPFAM" id="SSF81296">
    <property type="entry name" value="E set domains"/>
    <property type="match status" value="1"/>
</dbReference>
<keyword evidence="4" id="KW-1185">Reference proteome</keyword>
<evidence type="ECO:0000313" key="3">
    <source>
        <dbReference type="EMBL" id="EIY31647.1"/>
    </source>
</evidence>
<sequence length="258" mass="28468">MKSNKYMNWFFAAAMTVAGFSMVACEDEPDKYEVSGGVPTVKYVRLTDPAAADSLLVGQYMSNTVCLVGDNLRSIYELYFNDQKAILNSSYITDHTLIVDVPKNIPAVVTDKIYMVTQAKDTVTYDFKVLVPSPEVNSMSCEFSKPGSEVTLYGDYFIDDPNVPLTITMAGNVPVTNITKISKTAVSFILPANAAQGYLTVKSIYGTGRSKFQYYDTRNILFDWDGSHGGLALAHGWRDGSKVWKAEDENSIDGAYII</sequence>
<reference evidence="3 4" key="1">
    <citation type="submission" date="2012-02" db="EMBL/GenBank/DDBJ databases">
        <title>The Genome Sequence of Bacteroides cellulosilyticus CL02T12C19.</title>
        <authorList>
            <consortium name="The Broad Institute Genome Sequencing Platform"/>
            <person name="Earl A."/>
            <person name="Ward D."/>
            <person name="Feldgarden M."/>
            <person name="Gevers D."/>
            <person name="Zitomersky N.L."/>
            <person name="Coyne M.J."/>
            <person name="Comstock L.E."/>
            <person name="Young S.K."/>
            <person name="Zeng Q."/>
            <person name="Gargeya S."/>
            <person name="Fitzgerald M."/>
            <person name="Haas B."/>
            <person name="Abouelleil A."/>
            <person name="Alvarado L."/>
            <person name="Arachchi H.M."/>
            <person name="Berlin A."/>
            <person name="Chapman S.B."/>
            <person name="Gearin G."/>
            <person name="Goldberg J."/>
            <person name="Griggs A."/>
            <person name="Gujja S."/>
            <person name="Hansen M."/>
            <person name="Heiman D."/>
            <person name="Howarth C."/>
            <person name="Larimer J."/>
            <person name="Lui A."/>
            <person name="MacDonald P.J.P."/>
            <person name="McCowen C."/>
            <person name="Montmayeur A."/>
            <person name="Murphy C."/>
            <person name="Neiman D."/>
            <person name="Pearson M."/>
            <person name="Priest M."/>
            <person name="Roberts A."/>
            <person name="Saif S."/>
            <person name="Shea T."/>
            <person name="Sisk P."/>
            <person name="Stolte C."/>
            <person name="Sykes S."/>
            <person name="Wortman J."/>
            <person name="Nusbaum C."/>
            <person name="Birren B."/>
        </authorList>
    </citation>
    <scope>NUCLEOTIDE SEQUENCE [LARGE SCALE GENOMIC DNA]</scope>
    <source>
        <strain evidence="3 4">CL02T12C19</strain>
    </source>
</reference>
<name>I8W1M9_9BACE</name>
<dbReference type="InterPro" id="IPR002909">
    <property type="entry name" value="IPT_dom"/>
</dbReference>
<dbReference type="PATRIC" id="fig|997874.3.peg.2597"/>
<dbReference type="Gene3D" id="2.60.40.10">
    <property type="entry name" value="Immunoglobulins"/>
    <property type="match status" value="2"/>
</dbReference>
<evidence type="ECO:0000313" key="4">
    <source>
        <dbReference type="Proteomes" id="UP000003741"/>
    </source>
</evidence>
<evidence type="ECO:0000259" key="2">
    <source>
        <dbReference type="Pfam" id="PF01833"/>
    </source>
</evidence>
<organism evidence="3 4">
    <name type="scientific">Bacteroides cellulosilyticus CL02T12C19</name>
    <dbReference type="NCBI Taxonomy" id="997874"/>
    <lineage>
        <taxon>Bacteria</taxon>
        <taxon>Pseudomonadati</taxon>
        <taxon>Bacteroidota</taxon>
        <taxon>Bacteroidia</taxon>
        <taxon>Bacteroidales</taxon>
        <taxon>Bacteroidaceae</taxon>
        <taxon>Bacteroides</taxon>
    </lineage>
</organism>